<gene>
    <name evidence="3" type="ORF">RRG08_006803</name>
</gene>
<dbReference type="InterPro" id="IPR011029">
    <property type="entry name" value="DEATH-like_dom_sf"/>
</dbReference>
<feature type="domain" description="Death" evidence="2">
    <location>
        <begin position="111"/>
        <end position="193"/>
    </location>
</feature>
<dbReference type="PROSITE" id="PS50017">
    <property type="entry name" value="DEATH_DOMAIN"/>
    <property type="match status" value="1"/>
</dbReference>
<evidence type="ECO:0000313" key="3">
    <source>
        <dbReference type="EMBL" id="KAK3796233.1"/>
    </source>
</evidence>
<organism evidence="3 4">
    <name type="scientific">Elysia crispata</name>
    <name type="common">lettuce slug</name>
    <dbReference type="NCBI Taxonomy" id="231223"/>
    <lineage>
        <taxon>Eukaryota</taxon>
        <taxon>Metazoa</taxon>
        <taxon>Spiralia</taxon>
        <taxon>Lophotrochozoa</taxon>
        <taxon>Mollusca</taxon>
        <taxon>Gastropoda</taxon>
        <taxon>Heterobranchia</taxon>
        <taxon>Euthyneura</taxon>
        <taxon>Panpulmonata</taxon>
        <taxon>Sacoglossa</taxon>
        <taxon>Placobranchoidea</taxon>
        <taxon>Plakobranchidae</taxon>
        <taxon>Elysia</taxon>
    </lineage>
</organism>
<dbReference type="Proteomes" id="UP001283361">
    <property type="component" value="Unassembled WGS sequence"/>
</dbReference>
<dbReference type="CDD" id="cd01670">
    <property type="entry name" value="Death"/>
    <property type="match status" value="1"/>
</dbReference>
<dbReference type="GO" id="GO:0007165">
    <property type="term" value="P:signal transduction"/>
    <property type="evidence" value="ECO:0007669"/>
    <property type="project" value="InterPro"/>
</dbReference>
<dbReference type="AlphaFoldDB" id="A0AAE1AYH5"/>
<dbReference type="Gene3D" id="1.10.533.10">
    <property type="entry name" value="Death Domain, Fas"/>
    <property type="match status" value="1"/>
</dbReference>
<feature type="region of interest" description="Disordered" evidence="1">
    <location>
        <begin position="90"/>
        <end position="110"/>
    </location>
</feature>
<dbReference type="SMART" id="SM00005">
    <property type="entry name" value="DEATH"/>
    <property type="match status" value="1"/>
</dbReference>
<proteinExistence type="predicted"/>
<reference evidence="3" key="1">
    <citation type="journal article" date="2023" name="G3 (Bethesda)">
        <title>A reference genome for the long-term kleptoplast-retaining sea slug Elysia crispata morphotype clarki.</title>
        <authorList>
            <person name="Eastman K.E."/>
            <person name="Pendleton A.L."/>
            <person name="Shaikh M.A."/>
            <person name="Suttiyut T."/>
            <person name="Ogas R."/>
            <person name="Tomko P."/>
            <person name="Gavelis G."/>
            <person name="Widhalm J.R."/>
            <person name="Wisecaver J.H."/>
        </authorList>
    </citation>
    <scope>NUCLEOTIDE SEQUENCE</scope>
    <source>
        <strain evidence="3">ECLA1</strain>
    </source>
</reference>
<dbReference type="Pfam" id="PF00531">
    <property type="entry name" value="Death"/>
    <property type="match status" value="1"/>
</dbReference>
<name>A0AAE1AYH5_9GAST</name>
<accession>A0AAE1AYH5</accession>
<feature type="compositionally biased region" description="Basic residues" evidence="1">
    <location>
        <begin position="90"/>
        <end position="99"/>
    </location>
</feature>
<sequence>MLGNSIKAKPTKNTATEFKKDINNMAEGGPSRNVSENDEDIECIQRSELSQGREVVQRTFLTDKKTGQPTIVVHNANLVTSGDITIHNHVSSRTKKSKALKPLTTSTDEPSTQDLTYISGKLGTRWRQLGRNLGLDDPTLDQLDLDNPHNSDERNYQMLRKWMNKEGTQANKSLLAKLLAKTQMGKLADYLAC</sequence>
<dbReference type="InterPro" id="IPR000488">
    <property type="entry name" value="Death_dom"/>
</dbReference>
<comment type="caution">
    <text evidence="3">The sequence shown here is derived from an EMBL/GenBank/DDBJ whole genome shotgun (WGS) entry which is preliminary data.</text>
</comment>
<evidence type="ECO:0000313" key="4">
    <source>
        <dbReference type="Proteomes" id="UP001283361"/>
    </source>
</evidence>
<dbReference type="PANTHER" id="PTHR15077">
    <property type="entry name" value="FAS-ASSOCIATING DEATH DOMAIN-CONTAINING PROTEIN FADD"/>
    <property type="match status" value="1"/>
</dbReference>
<keyword evidence="4" id="KW-1185">Reference proteome</keyword>
<protein>
    <recommendedName>
        <fullName evidence="2">Death domain-containing protein</fullName>
    </recommendedName>
</protein>
<dbReference type="PANTHER" id="PTHR15077:SF12">
    <property type="entry name" value="DEATH DOMAIN-CONTAINING PROTEIN"/>
    <property type="match status" value="1"/>
</dbReference>
<evidence type="ECO:0000256" key="1">
    <source>
        <dbReference type="SAM" id="MobiDB-lite"/>
    </source>
</evidence>
<evidence type="ECO:0000259" key="2">
    <source>
        <dbReference type="PROSITE" id="PS50017"/>
    </source>
</evidence>
<dbReference type="InterPro" id="IPR016729">
    <property type="entry name" value="FADD"/>
</dbReference>
<dbReference type="SUPFAM" id="SSF47986">
    <property type="entry name" value="DEATH domain"/>
    <property type="match status" value="1"/>
</dbReference>
<dbReference type="EMBL" id="JAWDGP010000900">
    <property type="protein sequence ID" value="KAK3796233.1"/>
    <property type="molecule type" value="Genomic_DNA"/>
</dbReference>